<dbReference type="AlphaFoldDB" id="A0A0S2KA76"/>
<feature type="region of interest" description="Disordered" evidence="9">
    <location>
        <begin position="447"/>
        <end position="467"/>
    </location>
</feature>
<dbReference type="PRINTS" id="PR00260">
    <property type="entry name" value="CHEMTRNSDUCR"/>
</dbReference>
<keyword evidence="2" id="KW-0997">Cell inner membrane</keyword>
<evidence type="ECO:0000313" key="14">
    <source>
        <dbReference type="EMBL" id="ALO45277.1"/>
    </source>
</evidence>
<dbReference type="SMART" id="SM00304">
    <property type="entry name" value="HAMP"/>
    <property type="match status" value="1"/>
</dbReference>
<dbReference type="FunFam" id="1.10.287.950:FF:000001">
    <property type="entry name" value="Methyl-accepting chemotaxis sensory transducer"/>
    <property type="match status" value="1"/>
</dbReference>
<dbReference type="OrthoDB" id="5620315at2"/>
<keyword evidence="6 8" id="KW-0807">Transducer</keyword>
<evidence type="ECO:0000259" key="13">
    <source>
        <dbReference type="PROSITE" id="PS50885"/>
    </source>
</evidence>
<evidence type="ECO:0000259" key="11">
    <source>
        <dbReference type="PROSITE" id="PS50111"/>
    </source>
</evidence>
<organism evidence="14 15">
    <name type="scientific">Pseudohongiella spirulinae</name>
    <dbReference type="NCBI Taxonomy" id="1249552"/>
    <lineage>
        <taxon>Bacteria</taxon>
        <taxon>Pseudomonadati</taxon>
        <taxon>Pseudomonadota</taxon>
        <taxon>Gammaproteobacteria</taxon>
        <taxon>Pseudomonadales</taxon>
        <taxon>Pseudohongiellaceae</taxon>
        <taxon>Pseudohongiella</taxon>
    </lineage>
</organism>
<comment type="similarity">
    <text evidence="7">Belongs to the methyl-accepting chemotaxis (MCP) protein family.</text>
</comment>
<feature type="compositionally biased region" description="Low complexity" evidence="9">
    <location>
        <begin position="449"/>
        <end position="467"/>
    </location>
</feature>
<keyword evidence="5 10" id="KW-0472">Membrane</keyword>
<evidence type="ECO:0000256" key="5">
    <source>
        <dbReference type="ARBA" id="ARBA00023136"/>
    </source>
</evidence>
<dbReference type="PROSITE" id="PS50192">
    <property type="entry name" value="T_SNARE"/>
    <property type="match status" value="1"/>
</dbReference>
<gene>
    <name evidence="14" type="ORF">PS2015_594</name>
</gene>
<comment type="subcellular location">
    <subcellularLocation>
        <location evidence="1">Cell inner membrane</location>
        <topology evidence="1">Multi-pass membrane protein</topology>
    </subcellularLocation>
</comment>
<evidence type="ECO:0000256" key="8">
    <source>
        <dbReference type="PROSITE-ProRule" id="PRU00284"/>
    </source>
</evidence>
<dbReference type="GO" id="GO:0005886">
    <property type="term" value="C:plasma membrane"/>
    <property type="evidence" value="ECO:0007669"/>
    <property type="project" value="UniProtKB-SubCell"/>
</dbReference>
<dbReference type="InterPro" id="IPR004089">
    <property type="entry name" value="MCPsignal_dom"/>
</dbReference>
<feature type="domain" description="T-SNARE coiled-coil homology" evidence="12">
    <location>
        <begin position="589"/>
        <end position="651"/>
    </location>
</feature>
<feature type="transmembrane region" description="Helical" evidence="10">
    <location>
        <begin position="21"/>
        <end position="43"/>
    </location>
</feature>
<dbReference type="SUPFAM" id="SSF58104">
    <property type="entry name" value="Methyl-accepting chemotaxis protein (MCP) signaling domain"/>
    <property type="match status" value="1"/>
</dbReference>
<dbReference type="CDD" id="cd11386">
    <property type="entry name" value="MCP_signal"/>
    <property type="match status" value="1"/>
</dbReference>
<keyword evidence="4 10" id="KW-1133">Transmembrane helix</keyword>
<evidence type="ECO:0000256" key="6">
    <source>
        <dbReference type="ARBA" id="ARBA00023224"/>
    </source>
</evidence>
<evidence type="ECO:0000256" key="2">
    <source>
        <dbReference type="ARBA" id="ARBA00022519"/>
    </source>
</evidence>
<evidence type="ECO:0000259" key="12">
    <source>
        <dbReference type="PROSITE" id="PS50192"/>
    </source>
</evidence>
<dbReference type="PATRIC" id="fig|1249552.3.peg.599"/>
<dbReference type="GO" id="GO:0007165">
    <property type="term" value="P:signal transduction"/>
    <property type="evidence" value="ECO:0007669"/>
    <property type="project" value="UniProtKB-KW"/>
</dbReference>
<dbReference type="SMART" id="SM00283">
    <property type="entry name" value="MA"/>
    <property type="match status" value="1"/>
</dbReference>
<name>A0A0S2KA76_9GAMM</name>
<keyword evidence="3 10" id="KW-0812">Transmembrane</keyword>
<dbReference type="Gene3D" id="1.10.287.950">
    <property type="entry name" value="Methyl-accepting chemotaxis protein"/>
    <property type="match status" value="1"/>
</dbReference>
<dbReference type="InterPro" id="IPR003660">
    <property type="entry name" value="HAMP_dom"/>
</dbReference>
<dbReference type="Proteomes" id="UP000065641">
    <property type="component" value="Chromosome"/>
</dbReference>
<dbReference type="GO" id="GO:0006935">
    <property type="term" value="P:chemotaxis"/>
    <property type="evidence" value="ECO:0007669"/>
    <property type="project" value="InterPro"/>
</dbReference>
<dbReference type="PANTHER" id="PTHR32089">
    <property type="entry name" value="METHYL-ACCEPTING CHEMOTAXIS PROTEIN MCPB"/>
    <property type="match status" value="1"/>
</dbReference>
<dbReference type="PANTHER" id="PTHR32089:SF119">
    <property type="entry name" value="METHYL-ACCEPTING CHEMOTAXIS PROTEIN CTPL"/>
    <property type="match status" value="1"/>
</dbReference>
<keyword evidence="15" id="KW-1185">Reference proteome</keyword>
<dbReference type="STRING" id="1249552.PS2015_594"/>
<evidence type="ECO:0000313" key="15">
    <source>
        <dbReference type="Proteomes" id="UP000065641"/>
    </source>
</evidence>
<evidence type="ECO:0000256" key="9">
    <source>
        <dbReference type="SAM" id="MobiDB-lite"/>
    </source>
</evidence>
<evidence type="ECO:0000256" key="3">
    <source>
        <dbReference type="ARBA" id="ARBA00022692"/>
    </source>
</evidence>
<feature type="transmembrane region" description="Helical" evidence="10">
    <location>
        <begin position="327"/>
        <end position="347"/>
    </location>
</feature>
<dbReference type="InterPro" id="IPR004090">
    <property type="entry name" value="Chemotax_Me-accpt_rcpt"/>
</dbReference>
<evidence type="ECO:0000256" key="1">
    <source>
        <dbReference type="ARBA" id="ARBA00004429"/>
    </source>
</evidence>
<sequence length="680" mass="73015">MRALFAPATYILNRFGFKIKFLIIFCCVLLPLLVLGALVVGSINEDIATLENERRGVEFLQSLRTPVDRVQQHRGLMATALSGSDASAQSRVTQLRPQIDSALTTLLQQADLAEDNAGLQSRIRDAQQQWDAIKSQSSISADRSFELHTNLVTALIQLGEYASDVFEISLSASLDTFYLGDALVNRLPALTENMGQARAVASAAAAQGIVNNDVRMQLELLLYNMNAYSSALQRGLDSAFAENPSLRPALGATMQANNEAGARLRELIRNDFLDAEFISITSNQVFDAASRSIQQAYALFDSIAPQLDRVLAEDLAAAQSVKLLDTVIVAVVLLLLIYLFMALFMSVNDNVEQIARVANEMSAGNLASRVRLSTNDEISVIAGHFNKIADQFENVILTVSSASTQLASAAEELSSVSRHSAENVLRQRSETDMVAVSINEMNATVQEVSRSTSRASEAATDTDEQAASGAEVAATTAQSIANLAEDIHQSAGSMQRVAADSASISSVLDVIMGVAEQTNLLALNAAIEAARAGEHGRGFAVVADEVRTLANRTKDSASEIENMINHLQSGVKEAVQLMERSRERATDGVTKANEAAQALDAITRAVATIRDMNLQIASASEQQSATTDELNRNVTSIRELAEQSAAGADQTTAASDELARLASDLQQSVAWFTLSEKRAS</sequence>
<reference evidence="14 15" key="1">
    <citation type="submission" date="2015-11" db="EMBL/GenBank/DDBJ databases">
        <authorList>
            <person name="Zhang Y."/>
            <person name="Guo Z."/>
        </authorList>
    </citation>
    <scope>NUCLEOTIDE SEQUENCE [LARGE SCALE GENOMIC DNA]</scope>
    <source>
        <strain evidence="14 15">KCTC 32221</strain>
    </source>
</reference>
<protein>
    <submittedName>
        <fullName evidence="14">Chemotaxis protein</fullName>
    </submittedName>
</protein>
<evidence type="ECO:0000256" key="4">
    <source>
        <dbReference type="ARBA" id="ARBA00022989"/>
    </source>
</evidence>
<evidence type="ECO:0000256" key="7">
    <source>
        <dbReference type="ARBA" id="ARBA00029447"/>
    </source>
</evidence>
<dbReference type="Pfam" id="PF00015">
    <property type="entry name" value="MCPsignal"/>
    <property type="match status" value="1"/>
</dbReference>
<accession>A0A0S2KA76</accession>
<evidence type="ECO:0000256" key="10">
    <source>
        <dbReference type="SAM" id="Phobius"/>
    </source>
</evidence>
<dbReference type="Pfam" id="PF00672">
    <property type="entry name" value="HAMP"/>
    <property type="match status" value="1"/>
</dbReference>
<dbReference type="CDD" id="cd06225">
    <property type="entry name" value="HAMP"/>
    <property type="match status" value="1"/>
</dbReference>
<dbReference type="RefSeq" id="WP_058020805.1">
    <property type="nucleotide sequence ID" value="NZ_CP013189.1"/>
</dbReference>
<proteinExistence type="inferred from homology"/>
<dbReference type="PROSITE" id="PS50885">
    <property type="entry name" value="HAMP"/>
    <property type="match status" value="1"/>
</dbReference>
<feature type="domain" description="HAMP" evidence="13">
    <location>
        <begin position="345"/>
        <end position="397"/>
    </location>
</feature>
<dbReference type="KEGG" id="pspi:PS2015_594"/>
<keyword evidence="2" id="KW-1003">Cell membrane</keyword>
<dbReference type="InterPro" id="IPR000727">
    <property type="entry name" value="T_SNARE_dom"/>
</dbReference>
<dbReference type="EMBL" id="CP013189">
    <property type="protein sequence ID" value="ALO45277.1"/>
    <property type="molecule type" value="Genomic_DNA"/>
</dbReference>
<dbReference type="GO" id="GO:0004888">
    <property type="term" value="F:transmembrane signaling receptor activity"/>
    <property type="evidence" value="ECO:0007669"/>
    <property type="project" value="InterPro"/>
</dbReference>
<dbReference type="PROSITE" id="PS50111">
    <property type="entry name" value="CHEMOTAXIS_TRANSDUC_2"/>
    <property type="match status" value="1"/>
</dbReference>
<feature type="domain" description="Methyl-accepting transducer" evidence="11">
    <location>
        <begin position="402"/>
        <end position="638"/>
    </location>
</feature>